<feature type="chain" id="PRO_5042001140" evidence="1">
    <location>
        <begin position="16"/>
        <end position="327"/>
    </location>
</feature>
<reference evidence="2" key="1">
    <citation type="submission" date="2021-06" db="EMBL/GenBank/DDBJ databases">
        <title>Parelaphostrongylus tenuis whole genome reference sequence.</title>
        <authorList>
            <person name="Garwood T.J."/>
            <person name="Larsen P.A."/>
            <person name="Fountain-Jones N.M."/>
            <person name="Garbe J.R."/>
            <person name="Macchietto M.G."/>
            <person name="Kania S.A."/>
            <person name="Gerhold R.W."/>
            <person name="Richards J.E."/>
            <person name="Wolf T.M."/>
        </authorList>
    </citation>
    <scope>NUCLEOTIDE SEQUENCE</scope>
    <source>
        <strain evidence="2">MNPRO001-30</strain>
        <tissue evidence="2">Meninges</tissue>
    </source>
</reference>
<proteinExistence type="predicted"/>
<accession>A0AAD5MIE5</accession>
<name>A0AAD5MIE5_PARTN</name>
<sequence>MLLLLLLCRTSTAVAQPGKPPLLSLFISEKCYSCSSAHLQTRWPKNAETNRLQFLREFPWYSNESCDQVKNLLPVVDCPNSVCIKAVITEAPAKRDVCVQSGAIVRDCWSRVIGGEGHLALDPKARQNMVKMSTDMKTERILGIADRENSSCSLEDSQTKALPKAFADRLERSIGEGIKPDPCLSACLLPESHPEYTMKENVQSSPYVADRQAPSLYSLKNKHIQEEKSPITRTSTTGRNKRERIDDFGIDEAISGSFNRSRSSDSRRRMYKVRDDTRRICSYSVLSASCKLPSVTNTKSAAETRTCTMRPWSRTQEELRKYKELLK</sequence>
<organism evidence="2 3">
    <name type="scientific">Parelaphostrongylus tenuis</name>
    <name type="common">Meningeal worm</name>
    <dbReference type="NCBI Taxonomy" id="148309"/>
    <lineage>
        <taxon>Eukaryota</taxon>
        <taxon>Metazoa</taxon>
        <taxon>Ecdysozoa</taxon>
        <taxon>Nematoda</taxon>
        <taxon>Chromadorea</taxon>
        <taxon>Rhabditida</taxon>
        <taxon>Rhabditina</taxon>
        <taxon>Rhabditomorpha</taxon>
        <taxon>Strongyloidea</taxon>
        <taxon>Metastrongylidae</taxon>
        <taxon>Parelaphostrongylus</taxon>
    </lineage>
</organism>
<dbReference type="EMBL" id="JAHQIW010000689">
    <property type="protein sequence ID" value="KAJ1349552.1"/>
    <property type="molecule type" value="Genomic_DNA"/>
</dbReference>
<dbReference type="Proteomes" id="UP001196413">
    <property type="component" value="Unassembled WGS sequence"/>
</dbReference>
<gene>
    <name evidence="2" type="ORF">KIN20_005142</name>
</gene>
<comment type="caution">
    <text evidence="2">The sequence shown here is derived from an EMBL/GenBank/DDBJ whole genome shotgun (WGS) entry which is preliminary data.</text>
</comment>
<keyword evidence="1" id="KW-0732">Signal</keyword>
<keyword evidence="3" id="KW-1185">Reference proteome</keyword>
<feature type="signal peptide" evidence="1">
    <location>
        <begin position="1"/>
        <end position="15"/>
    </location>
</feature>
<dbReference type="AlphaFoldDB" id="A0AAD5MIE5"/>
<evidence type="ECO:0000256" key="1">
    <source>
        <dbReference type="SAM" id="SignalP"/>
    </source>
</evidence>
<evidence type="ECO:0000313" key="3">
    <source>
        <dbReference type="Proteomes" id="UP001196413"/>
    </source>
</evidence>
<protein>
    <submittedName>
        <fullName evidence="2">Uncharacterized protein</fullName>
    </submittedName>
</protein>
<evidence type="ECO:0000313" key="2">
    <source>
        <dbReference type="EMBL" id="KAJ1349552.1"/>
    </source>
</evidence>